<feature type="signal peptide" evidence="1">
    <location>
        <begin position="1"/>
        <end position="20"/>
    </location>
</feature>
<keyword evidence="3" id="KW-1185">Reference proteome</keyword>
<reference evidence="2 3" key="1">
    <citation type="submission" date="2015-12" db="EMBL/GenBank/DDBJ databases">
        <authorList>
            <person name="Shamseldin A."/>
            <person name="Moawad H."/>
            <person name="Abd El-Rahim W.M."/>
            <person name="Sadowsky M.J."/>
        </authorList>
    </citation>
    <scope>NUCLEOTIDE SEQUENCE [LARGE SCALE GENOMIC DNA]</scope>
    <source>
        <strain evidence="2 3">DG5B</strain>
    </source>
</reference>
<evidence type="ECO:0008006" key="4">
    <source>
        <dbReference type="Google" id="ProtNLM"/>
    </source>
</evidence>
<dbReference type="AlphaFoldDB" id="A0A0U4A9T8"/>
<protein>
    <recommendedName>
        <fullName evidence="4">Outer membrane protein beta-barrel domain-containing protein</fullName>
    </recommendedName>
</protein>
<keyword evidence="1" id="KW-0732">Signal</keyword>
<organism evidence="2 3">
    <name type="scientific">Hymenobacter sedentarius</name>
    <dbReference type="NCBI Taxonomy" id="1411621"/>
    <lineage>
        <taxon>Bacteria</taxon>
        <taxon>Pseudomonadati</taxon>
        <taxon>Bacteroidota</taxon>
        <taxon>Cytophagia</taxon>
        <taxon>Cytophagales</taxon>
        <taxon>Hymenobacteraceae</taxon>
        <taxon>Hymenobacter</taxon>
    </lineage>
</organism>
<name>A0A0U4A9T8_9BACT</name>
<feature type="chain" id="PRO_5006846860" description="Outer membrane protein beta-barrel domain-containing protein" evidence="1">
    <location>
        <begin position="21"/>
        <end position="241"/>
    </location>
</feature>
<dbReference type="KEGG" id="hyg:AUC43_07535"/>
<accession>A0A0U4A9T8</accession>
<evidence type="ECO:0000313" key="2">
    <source>
        <dbReference type="EMBL" id="ALW84956.1"/>
    </source>
</evidence>
<sequence length="241" mass="26707">MRFLILVSLFCSLQVFPLPAQHLATPTPLAEKPAASPAEKPPLAPRYRYYVGTEWAAQGFKVTSFTYPIQEVVIKPVSGYVGYQINPHLTLQVGFSQTNPPTEDNLVVTHTPARETVVATTYLDTYDGAVSGLLRYDPARRPAHRVFLNLLLGPTLLFHYYQADNKVTVDGRVTYETYDYAKARNWYLTGGLAPGYRLTPQLDVLVQTTANRNLTAPASAQTARDAQYGFAAGLRYGFDLG</sequence>
<dbReference type="EMBL" id="CP013909">
    <property type="protein sequence ID" value="ALW84956.1"/>
    <property type="molecule type" value="Genomic_DNA"/>
</dbReference>
<evidence type="ECO:0000313" key="3">
    <source>
        <dbReference type="Proteomes" id="UP000059542"/>
    </source>
</evidence>
<dbReference type="STRING" id="1411621.AUC43_07535"/>
<evidence type="ECO:0000256" key="1">
    <source>
        <dbReference type="SAM" id="SignalP"/>
    </source>
</evidence>
<dbReference type="OrthoDB" id="886433at2"/>
<proteinExistence type="predicted"/>
<gene>
    <name evidence="2" type="ORF">AUC43_07535</name>
</gene>
<dbReference type="Proteomes" id="UP000059542">
    <property type="component" value="Chromosome"/>
</dbReference>
<dbReference type="RefSeq" id="WP_068191567.1">
    <property type="nucleotide sequence ID" value="NZ_CP013909.1"/>
</dbReference>